<evidence type="ECO:0000256" key="1">
    <source>
        <dbReference type="ARBA" id="ARBA00022729"/>
    </source>
</evidence>
<dbReference type="Gene3D" id="2.60.40.10">
    <property type="entry name" value="Immunoglobulins"/>
    <property type="match status" value="1"/>
</dbReference>
<dbReference type="Pfam" id="PF01822">
    <property type="entry name" value="WSC"/>
    <property type="match status" value="3"/>
</dbReference>
<dbReference type="SUPFAM" id="SSF50965">
    <property type="entry name" value="Galactose oxidase, central domain"/>
    <property type="match status" value="1"/>
</dbReference>
<dbReference type="Pfam" id="PF09118">
    <property type="entry name" value="GO-like_E_set"/>
    <property type="match status" value="1"/>
</dbReference>
<keyword evidence="4" id="KW-1185">Reference proteome</keyword>
<dbReference type="InterPro" id="IPR009880">
    <property type="entry name" value="Glyoxal_oxidase_N"/>
</dbReference>
<dbReference type="SMART" id="SM00321">
    <property type="entry name" value="WSC"/>
    <property type="match status" value="3"/>
</dbReference>
<dbReference type="Gene3D" id="2.130.10.80">
    <property type="entry name" value="Galactose oxidase/kelch, beta-propeller"/>
    <property type="match status" value="1"/>
</dbReference>
<organism evidence="3 4">
    <name type="scientific">Paraphoma chrysanthemicola</name>
    <dbReference type="NCBI Taxonomy" id="798071"/>
    <lineage>
        <taxon>Eukaryota</taxon>
        <taxon>Fungi</taxon>
        <taxon>Dikarya</taxon>
        <taxon>Ascomycota</taxon>
        <taxon>Pezizomycotina</taxon>
        <taxon>Dothideomycetes</taxon>
        <taxon>Pleosporomycetidae</taxon>
        <taxon>Pleosporales</taxon>
        <taxon>Pleosporineae</taxon>
        <taxon>Phaeosphaeriaceae</taxon>
        <taxon>Paraphoma</taxon>
    </lineage>
</organism>
<dbReference type="AlphaFoldDB" id="A0A8K0RGL4"/>
<sequence>MTNTKCKDACRAAGYTLAGTEYSGECYCDNQLRNSGGPAPDGETQCNMACNGDQTEICGGPNRLSLFTYYTGGQATLTLTSSGAATPTPPSATGLPKDFAYKGCYVDGAAFRIMNFQQPDDQTMTIASCASRCAAAGYEIAGMEYSYQCFCDHIIRMGGSPASSDNECNTKCAGDASQTCGGPSRLSIWSSQTTLKVIQAPKPIQKVDSWTYQGCIADGGAGERVFPWQSVNATGNSPEWCLSKCKQFGYMAAGLEYGEECYCGDLDGIERVGAQPVPESECNTACPGNPEAICGQGLRLTWYKWEGEPLYVWQYPTGTSAGRYQFLVGGPIIPLIAQPGVNGKVTLLEKHGTGAPNTTGAYELDPSIGGDIFHAFRELQGIKTDIFCAAGLTMPDRAGRQINIGGWSADSLFGVRVYWPDGSPGVNGTNDWQEDVNAVKLQRGRWYPTGLVMANGSILVVGGQDGSNGPPVPNMEILPTVGPVYEAQYLRDTDPYNLYPYLVVLPSGGIFIQYYNEARILDEVSLDTVKILPKAPAAVNDPSGGRTYPYEGTQVLLPQYYPYDAPLEVLICGGAAKQPRWGLDNCVSITPDTAQPEWTIERMPSRRVMSCMATLPDGTFLILNGALVGEAGFGLAEDPNLNAVLYDSRKPRHQRMSIMANTTVARMYHSEAVVMDDGRVLVSGSDPQDNKNPQEYRIEVFLPPYLLSGAPQPTFDISQKDWIWEADYAFTVRSSSGGTIKVSLLGSESSTHGSSMGARILFPRVTCSGTACVVTAPKGPYVAPVGWYRMFILDGPTPSHATWVRIGGDPGRLGEWPDAAAFLPLPGVGPISAGNTKSTRSGNMVERRLHV</sequence>
<feature type="domain" description="WSC" evidence="2">
    <location>
        <begin position="209"/>
        <end position="306"/>
    </location>
</feature>
<evidence type="ECO:0000313" key="3">
    <source>
        <dbReference type="EMBL" id="KAH7094455.1"/>
    </source>
</evidence>
<name>A0A8K0RGL4_9PLEO</name>
<evidence type="ECO:0000313" key="4">
    <source>
        <dbReference type="Proteomes" id="UP000813461"/>
    </source>
</evidence>
<proteinExistence type="predicted"/>
<dbReference type="InterPro" id="IPR011043">
    <property type="entry name" value="Gal_Oxase/kelch_b-propeller"/>
</dbReference>
<reference evidence="3" key="1">
    <citation type="journal article" date="2021" name="Nat. Commun.">
        <title>Genetic determinants of endophytism in the Arabidopsis root mycobiome.</title>
        <authorList>
            <person name="Mesny F."/>
            <person name="Miyauchi S."/>
            <person name="Thiergart T."/>
            <person name="Pickel B."/>
            <person name="Atanasova L."/>
            <person name="Karlsson M."/>
            <person name="Huettel B."/>
            <person name="Barry K.W."/>
            <person name="Haridas S."/>
            <person name="Chen C."/>
            <person name="Bauer D."/>
            <person name="Andreopoulos W."/>
            <person name="Pangilinan J."/>
            <person name="LaButti K."/>
            <person name="Riley R."/>
            <person name="Lipzen A."/>
            <person name="Clum A."/>
            <person name="Drula E."/>
            <person name="Henrissat B."/>
            <person name="Kohler A."/>
            <person name="Grigoriev I.V."/>
            <person name="Martin F.M."/>
            <person name="Hacquard S."/>
        </authorList>
    </citation>
    <scope>NUCLEOTIDE SEQUENCE</scope>
    <source>
        <strain evidence="3">MPI-SDFR-AT-0120</strain>
    </source>
</reference>
<dbReference type="EMBL" id="JAGMVJ010000001">
    <property type="protein sequence ID" value="KAH7094455.1"/>
    <property type="molecule type" value="Genomic_DNA"/>
</dbReference>
<dbReference type="Pfam" id="PF07250">
    <property type="entry name" value="Glyoxal_oxid_N"/>
    <property type="match status" value="1"/>
</dbReference>
<dbReference type="InterPro" id="IPR002889">
    <property type="entry name" value="WSC_carb-bd"/>
</dbReference>
<keyword evidence="1" id="KW-0732">Signal</keyword>
<dbReference type="InterPro" id="IPR037293">
    <property type="entry name" value="Gal_Oxidase_central_sf"/>
</dbReference>
<evidence type="ECO:0000259" key="2">
    <source>
        <dbReference type="PROSITE" id="PS51212"/>
    </source>
</evidence>
<dbReference type="PANTHER" id="PTHR32208">
    <property type="entry name" value="SECRETED PROTEIN-RELATED"/>
    <property type="match status" value="1"/>
</dbReference>
<feature type="domain" description="WSC" evidence="2">
    <location>
        <begin position="98"/>
        <end position="192"/>
    </location>
</feature>
<dbReference type="PANTHER" id="PTHR32208:SF105">
    <property type="entry name" value="COPPER RADICAL OXIDASE"/>
    <property type="match status" value="1"/>
</dbReference>
<dbReference type="Proteomes" id="UP000813461">
    <property type="component" value="Unassembled WGS sequence"/>
</dbReference>
<dbReference type="InterPro" id="IPR014756">
    <property type="entry name" value="Ig_E-set"/>
</dbReference>
<dbReference type="OrthoDB" id="2019572at2759"/>
<dbReference type="SUPFAM" id="SSF81296">
    <property type="entry name" value="E set domains"/>
    <property type="match status" value="1"/>
</dbReference>
<dbReference type="PROSITE" id="PS51212">
    <property type="entry name" value="WSC"/>
    <property type="match status" value="3"/>
</dbReference>
<dbReference type="InterPro" id="IPR015202">
    <property type="entry name" value="GO-like_E_set"/>
</dbReference>
<accession>A0A8K0RGL4</accession>
<feature type="domain" description="WSC" evidence="2">
    <location>
        <begin position="1"/>
        <end position="70"/>
    </location>
</feature>
<gene>
    <name evidence="3" type="ORF">FB567DRAFT_4112</name>
</gene>
<dbReference type="CDD" id="cd02851">
    <property type="entry name" value="E_set_GO_C"/>
    <property type="match status" value="1"/>
</dbReference>
<dbReference type="InterPro" id="IPR013783">
    <property type="entry name" value="Ig-like_fold"/>
</dbReference>
<comment type="caution">
    <text evidence="3">The sequence shown here is derived from an EMBL/GenBank/DDBJ whole genome shotgun (WGS) entry which is preliminary data.</text>
</comment>
<protein>
    <recommendedName>
        <fullName evidence="2">WSC domain-containing protein</fullName>
    </recommendedName>
</protein>